<reference evidence="1 2" key="1">
    <citation type="submission" date="2012-08" db="EMBL/GenBank/DDBJ databases">
        <title>The Genome Sequence of Slackia piriformis YIT 12062.</title>
        <authorList>
            <consortium name="The Broad Institute Genome Sequencing Platform"/>
            <person name="Earl A."/>
            <person name="Ward D."/>
            <person name="Feldgarden M."/>
            <person name="Gevers D."/>
            <person name="Morotomi M."/>
            <person name="Walker B."/>
            <person name="Young S.K."/>
            <person name="Zeng Q."/>
            <person name="Gargeya S."/>
            <person name="Fitzgerald M."/>
            <person name="Haas B."/>
            <person name="Abouelleil A."/>
            <person name="Alvarado L."/>
            <person name="Arachchi H.M."/>
            <person name="Berlin A.M."/>
            <person name="Chapman S.B."/>
            <person name="Goldberg J."/>
            <person name="Griggs A."/>
            <person name="Gujja S."/>
            <person name="Hansen M."/>
            <person name="Howarth C."/>
            <person name="Imamovic A."/>
            <person name="Larimer J."/>
            <person name="McCowen C."/>
            <person name="Montmayeur A."/>
            <person name="Murphy C."/>
            <person name="Neiman D."/>
            <person name="Pearson M."/>
            <person name="Priest M."/>
            <person name="Roberts A."/>
            <person name="Saif S."/>
            <person name="Shea T."/>
            <person name="Sisk P."/>
            <person name="Sykes S."/>
            <person name="Wortman J."/>
            <person name="Nusbaum C."/>
            <person name="Birren B."/>
        </authorList>
    </citation>
    <scope>NUCLEOTIDE SEQUENCE [LARGE SCALE GENOMIC DNA]</scope>
    <source>
        <strain evidence="1 2">YIT 12062</strain>
    </source>
</reference>
<comment type="caution">
    <text evidence="1">The sequence shown here is derived from an EMBL/GenBank/DDBJ whole genome shotgun (WGS) entry which is preliminary data.</text>
</comment>
<name>K0YKI7_9ACTN</name>
<dbReference type="HOGENOM" id="CLU_2939357_0_0_11"/>
<gene>
    <name evidence="1" type="ORF">HMPREF9451_01294</name>
</gene>
<protein>
    <submittedName>
        <fullName evidence="1">Uncharacterized protein</fullName>
    </submittedName>
</protein>
<sequence>MLDLGVYSGGGFNAGRFSQKHDICDVAIDECAHELFVHARRCLQENVVENLRTSAIRAGV</sequence>
<accession>K0YKI7</accession>
<proteinExistence type="predicted"/>
<dbReference type="Proteomes" id="UP000006069">
    <property type="component" value="Unassembled WGS sequence"/>
</dbReference>
<evidence type="ECO:0000313" key="2">
    <source>
        <dbReference type="Proteomes" id="UP000006069"/>
    </source>
</evidence>
<evidence type="ECO:0000313" key="1">
    <source>
        <dbReference type="EMBL" id="EJZ83773.1"/>
    </source>
</evidence>
<organism evidence="1 2">
    <name type="scientific">Slackia piriformis YIT 12062</name>
    <dbReference type="NCBI Taxonomy" id="742818"/>
    <lineage>
        <taxon>Bacteria</taxon>
        <taxon>Bacillati</taxon>
        <taxon>Actinomycetota</taxon>
        <taxon>Coriobacteriia</taxon>
        <taxon>Eggerthellales</taxon>
        <taxon>Eggerthellaceae</taxon>
        <taxon>Slackia</taxon>
    </lineage>
</organism>
<dbReference type="EMBL" id="ADMD01000007">
    <property type="protein sequence ID" value="EJZ83773.1"/>
    <property type="molecule type" value="Genomic_DNA"/>
</dbReference>
<dbReference type="InParanoid" id="K0YKI7"/>
<dbReference type="AlphaFoldDB" id="K0YKI7"/>
<keyword evidence="2" id="KW-1185">Reference proteome</keyword>